<gene>
    <name evidence="2" type="ORF">GbCGDNIH9_8648</name>
</gene>
<dbReference type="InterPro" id="IPR036388">
    <property type="entry name" value="WH-like_DNA-bd_sf"/>
</dbReference>
<protein>
    <submittedName>
        <fullName evidence="2">Transcriptional regulator, MarR family</fullName>
    </submittedName>
</protein>
<dbReference type="PANTHER" id="PTHR33164">
    <property type="entry name" value="TRANSCRIPTIONAL REGULATOR, MARR FAMILY"/>
    <property type="match status" value="1"/>
</dbReference>
<dbReference type="AlphaFoldDB" id="A0AAC9P920"/>
<dbReference type="PANTHER" id="PTHR33164:SF99">
    <property type="entry name" value="MARR FAMILY REGULATORY PROTEIN"/>
    <property type="match status" value="1"/>
</dbReference>
<accession>A0AAC9P920</accession>
<dbReference type="GO" id="GO:0006950">
    <property type="term" value="P:response to stress"/>
    <property type="evidence" value="ECO:0007669"/>
    <property type="project" value="TreeGrafter"/>
</dbReference>
<evidence type="ECO:0000313" key="3">
    <source>
        <dbReference type="Proteomes" id="UP000182373"/>
    </source>
</evidence>
<feature type="domain" description="HTH marR-type" evidence="1">
    <location>
        <begin position="1"/>
        <end position="144"/>
    </location>
</feature>
<dbReference type="GO" id="GO:0003700">
    <property type="term" value="F:DNA-binding transcription factor activity"/>
    <property type="evidence" value="ECO:0007669"/>
    <property type="project" value="InterPro"/>
</dbReference>
<dbReference type="InterPro" id="IPR039422">
    <property type="entry name" value="MarR/SlyA-like"/>
</dbReference>
<dbReference type="SUPFAM" id="SSF46785">
    <property type="entry name" value="Winged helix' DNA-binding domain"/>
    <property type="match status" value="1"/>
</dbReference>
<dbReference type="Gene3D" id="1.10.10.10">
    <property type="entry name" value="Winged helix-like DNA-binding domain superfamily/Winged helix DNA-binding domain"/>
    <property type="match status" value="1"/>
</dbReference>
<dbReference type="InterPro" id="IPR036390">
    <property type="entry name" value="WH_DNA-bd_sf"/>
</dbReference>
<sequence>MSSGPLNSDEHATWLAVKRLSGHALAAVGRDIETATGLSGADFGILTRLDDLGSGSLSQAALLASLEWEKSRLSHQLTRMEARQLVKRTRADDRSVTVQLLPEGKQRVNMARPIHAEAVRKYILQHISDDEAGMLVTIVGRLEDV</sequence>
<dbReference type="Proteomes" id="UP000182373">
    <property type="component" value="Chromosome"/>
</dbReference>
<name>A0AAC9P920_9PROT</name>
<proteinExistence type="predicted"/>
<evidence type="ECO:0000259" key="1">
    <source>
        <dbReference type="PROSITE" id="PS50995"/>
    </source>
</evidence>
<dbReference type="InterPro" id="IPR000835">
    <property type="entry name" value="HTH_MarR-typ"/>
</dbReference>
<dbReference type="EMBL" id="CP018191">
    <property type="protein sequence ID" value="APH55098.1"/>
    <property type="molecule type" value="Genomic_DNA"/>
</dbReference>
<dbReference type="PROSITE" id="PS50995">
    <property type="entry name" value="HTH_MARR_2"/>
    <property type="match status" value="1"/>
</dbReference>
<dbReference type="RefSeq" id="WP_072572963.1">
    <property type="nucleotide sequence ID" value="NZ_CP018191.1"/>
</dbReference>
<organism evidence="2 3">
    <name type="scientific">Granulibacter bethesdensis</name>
    <dbReference type="NCBI Taxonomy" id="364410"/>
    <lineage>
        <taxon>Bacteria</taxon>
        <taxon>Pseudomonadati</taxon>
        <taxon>Pseudomonadota</taxon>
        <taxon>Alphaproteobacteria</taxon>
        <taxon>Acetobacterales</taxon>
        <taxon>Acetobacteraceae</taxon>
        <taxon>Granulibacter</taxon>
    </lineage>
</organism>
<dbReference type="SMART" id="SM00347">
    <property type="entry name" value="HTH_MARR"/>
    <property type="match status" value="1"/>
</dbReference>
<reference evidence="3" key="1">
    <citation type="submission" date="2016-11" db="EMBL/GenBank/DDBJ databases">
        <title>Comparative genomic and phenotypic analysis of Granulibacter bethesdensis clinical isolates from patients with chronic granulomatous disease.</title>
        <authorList>
            <person name="Zarember K.A."/>
            <person name="Porcella S.F."/>
            <person name="Chu J."/>
            <person name="Ding L."/>
            <person name="Dahlstrom E."/>
            <person name="Barbian K."/>
            <person name="Martens C."/>
            <person name="Sykora L."/>
            <person name="Kramer S."/>
            <person name="Pettinato A.M."/>
            <person name="Hong H."/>
            <person name="Wald G."/>
            <person name="Berg L.J."/>
            <person name="Rogge L.S."/>
            <person name="Greenberg D.E."/>
            <person name="Falcone E.L."/>
            <person name="Neves J.F."/>
            <person name="Simoes M.J."/>
            <person name="Casal M."/>
            <person name="Rodriguez-Lopez F.C."/>
            <person name="Zelazny A."/>
            <person name="Gallin J.I."/>
            <person name="Holland S.M."/>
        </authorList>
    </citation>
    <scope>NUCLEOTIDE SEQUENCE [LARGE SCALE GENOMIC DNA]</scope>
    <source>
        <strain evidence="3">NIH9.1</strain>
    </source>
</reference>
<evidence type="ECO:0000313" key="2">
    <source>
        <dbReference type="EMBL" id="APH55098.1"/>
    </source>
</evidence>